<dbReference type="EMBL" id="LMWN01000033">
    <property type="protein sequence ID" value="KUN03541.1"/>
    <property type="molecule type" value="Genomic_DNA"/>
</dbReference>
<organism evidence="1 2">
    <name type="scientific">Streptomyces yokosukanensis</name>
    <dbReference type="NCBI Taxonomy" id="67386"/>
    <lineage>
        <taxon>Bacteria</taxon>
        <taxon>Bacillati</taxon>
        <taxon>Actinomycetota</taxon>
        <taxon>Actinomycetes</taxon>
        <taxon>Kitasatosporales</taxon>
        <taxon>Streptomycetaceae</taxon>
        <taxon>Streptomyces</taxon>
    </lineage>
</organism>
<comment type="caution">
    <text evidence="1">The sequence shown here is derived from an EMBL/GenBank/DDBJ whole genome shotgun (WGS) entry which is preliminary data.</text>
</comment>
<dbReference type="Gene3D" id="1.20.910.10">
    <property type="entry name" value="Heme oxygenase-like"/>
    <property type="match status" value="1"/>
</dbReference>
<proteinExistence type="predicted"/>
<name>A0A101P255_9ACTN</name>
<dbReference type="STRING" id="67386.AQI95_23945"/>
<protein>
    <submittedName>
        <fullName evidence="1">Uncharacterized protein</fullName>
    </submittedName>
</protein>
<dbReference type="AlphaFoldDB" id="A0A101P255"/>
<gene>
    <name evidence="1" type="ORF">AQI95_23945</name>
</gene>
<reference evidence="1 2" key="1">
    <citation type="submission" date="2015-10" db="EMBL/GenBank/DDBJ databases">
        <title>Draft genome sequence of Streptomyces yokosukanensis DSM 40224, type strain for the species Streptomyces yokosukanensis.</title>
        <authorList>
            <person name="Ruckert C."/>
            <person name="Winkler A."/>
            <person name="Kalinowski J."/>
            <person name="Kampfer P."/>
            <person name="Glaeser S."/>
        </authorList>
    </citation>
    <scope>NUCLEOTIDE SEQUENCE [LARGE SCALE GENOMIC DNA]</scope>
    <source>
        <strain evidence="1 2">DSM 40224</strain>
    </source>
</reference>
<keyword evidence="2" id="KW-1185">Reference proteome</keyword>
<evidence type="ECO:0000313" key="2">
    <source>
        <dbReference type="Proteomes" id="UP000053127"/>
    </source>
</evidence>
<dbReference type="InterPro" id="IPR016084">
    <property type="entry name" value="Haem_Oase-like_multi-hlx"/>
</dbReference>
<sequence length="256" mass="29236">MEREMQEVINYIEKQRKLYEAHDFFVQLLTDESLSGERRLAWAPSVIPFIMGYSDLNKYVFRKGEGDAQLEHLQVLLNAHTYEEDFHWQWLLNDLDKLGADSRMSLSDATRVLWGADFKHSRRLCLELASLASDSPTYAVFAMVEAIEAVSITIFKHCRGITMQDGRECEFFGTKHYAAEASHSIKSPEVAESSLPGLSAIKREEAKLIVDRVFSLFADWSTSLLRFATENDVHALTYERMVRQSKDMQPDAGTVG</sequence>
<accession>A0A101P255</accession>
<dbReference type="Proteomes" id="UP000053127">
    <property type="component" value="Unassembled WGS sequence"/>
</dbReference>
<evidence type="ECO:0000313" key="1">
    <source>
        <dbReference type="EMBL" id="KUN03541.1"/>
    </source>
</evidence>